<evidence type="ECO:0000313" key="2">
    <source>
        <dbReference type="Proteomes" id="UP001165960"/>
    </source>
</evidence>
<proteinExistence type="predicted"/>
<keyword evidence="2" id="KW-1185">Reference proteome</keyword>
<comment type="caution">
    <text evidence="1">The sequence shown here is derived from an EMBL/GenBank/DDBJ whole genome shotgun (WGS) entry which is preliminary data.</text>
</comment>
<name>A0ACC2U822_9FUNG</name>
<reference evidence="1" key="1">
    <citation type="submission" date="2022-04" db="EMBL/GenBank/DDBJ databases">
        <title>Genome of the entomopathogenic fungus Entomophthora muscae.</title>
        <authorList>
            <person name="Elya C."/>
            <person name="Lovett B.R."/>
            <person name="Lee E."/>
            <person name="Macias A.M."/>
            <person name="Hajek A.E."/>
            <person name="De Bivort B.L."/>
            <person name="Kasson M.T."/>
            <person name="De Fine Licht H.H."/>
            <person name="Stajich J.E."/>
        </authorList>
    </citation>
    <scope>NUCLEOTIDE SEQUENCE</scope>
    <source>
        <strain evidence="1">Berkeley</strain>
    </source>
</reference>
<organism evidence="1 2">
    <name type="scientific">Entomophthora muscae</name>
    <dbReference type="NCBI Taxonomy" id="34485"/>
    <lineage>
        <taxon>Eukaryota</taxon>
        <taxon>Fungi</taxon>
        <taxon>Fungi incertae sedis</taxon>
        <taxon>Zoopagomycota</taxon>
        <taxon>Entomophthoromycotina</taxon>
        <taxon>Entomophthoromycetes</taxon>
        <taxon>Entomophthorales</taxon>
        <taxon>Entomophthoraceae</taxon>
        <taxon>Entomophthora</taxon>
    </lineage>
</organism>
<gene>
    <name evidence="1" type="ORF">DSO57_1039304</name>
</gene>
<protein>
    <submittedName>
        <fullName evidence="1">Uncharacterized protein</fullName>
    </submittedName>
</protein>
<accession>A0ACC2U822</accession>
<dbReference type="EMBL" id="QTSX02001340">
    <property type="protein sequence ID" value="KAJ9082978.1"/>
    <property type="molecule type" value="Genomic_DNA"/>
</dbReference>
<evidence type="ECO:0000313" key="1">
    <source>
        <dbReference type="EMBL" id="KAJ9082978.1"/>
    </source>
</evidence>
<dbReference type="Proteomes" id="UP001165960">
    <property type="component" value="Unassembled WGS sequence"/>
</dbReference>
<sequence>MAFNSNIFDGASNQDSSSQASFNRDEAQNTEAPVYIQSFDAGNKEADLYSTPNPNPYGFDLFNSHLVSSSSPAPLPTPAQTSNQPVGAQSALDSQLASLEVIKHTA</sequence>